<dbReference type="InterPro" id="IPR045617">
    <property type="entry name" value="DUF6445"/>
</dbReference>
<accession>A0A9D7XDM1</accession>
<evidence type="ECO:0000313" key="1">
    <source>
        <dbReference type="EMBL" id="MBK9716696.1"/>
    </source>
</evidence>
<dbReference type="Proteomes" id="UP000808349">
    <property type="component" value="Unassembled WGS sequence"/>
</dbReference>
<organism evidence="1 2">
    <name type="scientific">Candidatus Defluviibacterium haderslevense</name>
    <dbReference type="NCBI Taxonomy" id="2981993"/>
    <lineage>
        <taxon>Bacteria</taxon>
        <taxon>Pseudomonadati</taxon>
        <taxon>Bacteroidota</taxon>
        <taxon>Saprospiria</taxon>
        <taxon>Saprospirales</taxon>
        <taxon>Saprospiraceae</taxon>
        <taxon>Candidatus Defluviibacterium</taxon>
    </lineage>
</organism>
<protein>
    <submittedName>
        <fullName evidence="1">Uncharacterized protein</fullName>
    </submittedName>
</protein>
<evidence type="ECO:0000313" key="2">
    <source>
        <dbReference type="Proteomes" id="UP000808349"/>
    </source>
</evidence>
<dbReference type="Pfam" id="PF20043">
    <property type="entry name" value="DUF6445"/>
    <property type="match status" value="1"/>
</dbReference>
<comment type="caution">
    <text evidence="1">The sequence shown here is derived from an EMBL/GenBank/DDBJ whole genome shotgun (WGS) entry which is preliminary data.</text>
</comment>
<name>A0A9D7XDM1_9BACT</name>
<reference evidence="1 2" key="1">
    <citation type="submission" date="2020-10" db="EMBL/GenBank/DDBJ databases">
        <title>Connecting structure to function with the recovery of over 1000 high-quality activated sludge metagenome-assembled genomes encoding full-length rRNA genes using long-read sequencing.</title>
        <authorList>
            <person name="Singleton C.M."/>
            <person name="Petriglieri F."/>
            <person name="Kristensen J.M."/>
            <person name="Kirkegaard R.H."/>
            <person name="Michaelsen T.Y."/>
            <person name="Andersen M.H."/>
            <person name="Karst S.M."/>
            <person name="Dueholm M.S."/>
            <person name="Nielsen P.H."/>
            <person name="Albertsen M."/>
        </authorList>
    </citation>
    <scope>NUCLEOTIDE SEQUENCE [LARGE SCALE GENOMIC DNA]</scope>
    <source>
        <strain evidence="1">Ribe_18-Q3-R11-54_BAT3C.373</strain>
    </source>
</reference>
<sequence>MEELLYKRFVIVKDHFYEDPQKVLIAANQAVYHEPEHVTGYRSLSVYHEKGVKQRLEKILGIKITRWDVDPIEENGVFYQGFSKGKRQEIPGVHSDEPYNDITIVVYLTPGLPFEYGTSLWMHKKTGLIDPATPKDARRLKMKFSQLRDLLEKESKMREKWIEIDRIGNRFNRMVAYPSGIFHSATKHFGSNMHNGRIYQTFRIGVDWNSFKMSP</sequence>
<dbReference type="EMBL" id="JADKFW010000004">
    <property type="protein sequence ID" value="MBK9716696.1"/>
    <property type="molecule type" value="Genomic_DNA"/>
</dbReference>
<gene>
    <name evidence="1" type="ORF">IPO85_04120</name>
</gene>
<proteinExistence type="predicted"/>
<dbReference type="AlphaFoldDB" id="A0A9D7XDM1"/>